<proteinExistence type="predicted"/>
<reference evidence="1 2" key="2">
    <citation type="submission" date="2018-11" db="EMBL/GenBank/DDBJ databases">
        <authorList>
            <consortium name="Pathogen Informatics"/>
        </authorList>
    </citation>
    <scope>NUCLEOTIDE SEQUENCE [LARGE SCALE GENOMIC DNA]</scope>
    <source>
        <strain evidence="1 2">Costa Rica</strain>
    </source>
</reference>
<keyword evidence="2" id="KW-1185">Reference proteome</keyword>
<evidence type="ECO:0000313" key="2">
    <source>
        <dbReference type="Proteomes" id="UP000267027"/>
    </source>
</evidence>
<dbReference type="Proteomes" id="UP000267027">
    <property type="component" value="Unassembled WGS sequence"/>
</dbReference>
<accession>A0A0R3Q0B0</accession>
<dbReference type="EMBL" id="UYYA01004994">
    <property type="protein sequence ID" value="VDM63924.1"/>
    <property type="molecule type" value="Genomic_DNA"/>
</dbReference>
<protein>
    <submittedName>
        <fullName evidence="1 3">Uncharacterized protein</fullName>
    </submittedName>
</protein>
<evidence type="ECO:0000313" key="1">
    <source>
        <dbReference type="EMBL" id="VDM63924.1"/>
    </source>
</evidence>
<gene>
    <name evidence="1" type="ORF">ACOC_LOCUS12339</name>
</gene>
<dbReference type="AlphaFoldDB" id="A0A0R3Q0B0"/>
<dbReference type="WBParaSite" id="ACOC_0001233801-mRNA-1">
    <property type="protein sequence ID" value="ACOC_0001233801-mRNA-1"/>
    <property type="gene ID" value="ACOC_0001233801"/>
</dbReference>
<evidence type="ECO:0000313" key="3">
    <source>
        <dbReference type="WBParaSite" id="ACOC_0001233801-mRNA-1"/>
    </source>
</evidence>
<organism evidence="3">
    <name type="scientific">Angiostrongylus costaricensis</name>
    <name type="common">Nematode worm</name>
    <dbReference type="NCBI Taxonomy" id="334426"/>
    <lineage>
        <taxon>Eukaryota</taxon>
        <taxon>Metazoa</taxon>
        <taxon>Ecdysozoa</taxon>
        <taxon>Nematoda</taxon>
        <taxon>Chromadorea</taxon>
        <taxon>Rhabditida</taxon>
        <taxon>Rhabditina</taxon>
        <taxon>Rhabditomorpha</taxon>
        <taxon>Strongyloidea</taxon>
        <taxon>Metastrongylidae</taxon>
        <taxon>Angiostrongylus</taxon>
    </lineage>
</organism>
<sequence length="124" mass="13955">MSPPITSQRCPRRQQRHQQECNKISITLLSSLLPSGSLPIAKPVVSSSSEIDERPAAALSILSSVADVICDFKEEFRLEEIVNLKNTNCDTEELRLRHTEDDEELLKLIFLDGYGMPLPLIRHA</sequence>
<reference evidence="3" key="1">
    <citation type="submission" date="2017-02" db="UniProtKB">
        <authorList>
            <consortium name="WormBaseParasite"/>
        </authorList>
    </citation>
    <scope>IDENTIFICATION</scope>
</reference>
<name>A0A0R3Q0B0_ANGCS</name>